<dbReference type="Pfam" id="PF12937">
    <property type="entry name" value="F-box-like"/>
    <property type="match status" value="1"/>
</dbReference>
<gene>
    <name evidence="2" type="ORF">SCHCODRAFT_233660</name>
</gene>
<dbReference type="InterPro" id="IPR036047">
    <property type="entry name" value="F-box-like_dom_sf"/>
</dbReference>
<dbReference type="Gene3D" id="3.80.10.10">
    <property type="entry name" value="Ribonuclease Inhibitor"/>
    <property type="match status" value="1"/>
</dbReference>
<reference evidence="2 3" key="1">
    <citation type="journal article" date="2010" name="Nat. Biotechnol.">
        <title>Genome sequence of the model mushroom Schizophyllum commune.</title>
        <authorList>
            <person name="Ohm R.A."/>
            <person name="de Jong J.F."/>
            <person name="Lugones L.G."/>
            <person name="Aerts A."/>
            <person name="Kothe E."/>
            <person name="Stajich J.E."/>
            <person name="de Vries R.P."/>
            <person name="Record E."/>
            <person name="Levasseur A."/>
            <person name="Baker S.E."/>
            <person name="Bartholomew K.A."/>
            <person name="Coutinho P.M."/>
            <person name="Erdmann S."/>
            <person name="Fowler T.J."/>
            <person name="Gathman A.C."/>
            <person name="Lombard V."/>
            <person name="Henrissat B."/>
            <person name="Knabe N."/>
            <person name="Kuees U."/>
            <person name="Lilly W.W."/>
            <person name="Lindquist E."/>
            <person name="Lucas S."/>
            <person name="Magnuson J.K."/>
            <person name="Piumi F."/>
            <person name="Raudaskoski M."/>
            <person name="Salamov A."/>
            <person name="Schmutz J."/>
            <person name="Schwarze F.W.M.R."/>
            <person name="vanKuyk P.A."/>
            <person name="Horton J.S."/>
            <person name="Grigoriev I.V."/>
            <person name="Woesten H.A.B."/>
        </authorList>
    </citation>
    <scope>NUCLEOTIDE SEQUENCE [LARGE SCALE GENOMIC DNA]</scope>
    <source>
        <strain evidence="3">H4-8 / FGSC 9210</strain>
    </source>
</reference>
<dbReference type="VEuPathDB" id="FungiDB:SCHCODRAFT_02676497"/>
<evidence type="ECO:0000259" key="1">
    <source>
        <dbReference type="Pfam" id="PF12937"/>
    </source>
</evidence>
<protein>
    <recommendedName>
        <fullName evidence="1">F-box domain-containing protein</fullName>
    </recommendedName>
</protein>
<dbReference type="InParanoid" id="D8PXP0"/>
<sequence length="552" mass="62428">MPTMSLASTSIFTIAVRTYAKDHQQTMRSTSVAASSHRSSAEYVVAQRWKEPAVPMTRYAPYSRNSSGSRKQTRTGVRVAYIPTINRLPVEVLSRIFMHAMGQGSDKPYAGGYFSAQMTSLVIASVCRLWRSLAVDLPFLWQRFCMRLCQDGAHYKIARLFLERTKGLGIYVQYSEDSRYACPEREGCPCALGFILQNIGQVKGLDLNHVEPSTLEPLARMLAGAAPSLIEFSVHNLENPSREVFRSLSSLCQTPTIRKIHWALPAFPDKVHWSSVTTLSLFDCPVDPHAFLHTLASAPALRSLEIEMISIESKIAMAVTPYGRDVLHLALEDLCLFGDGPQDALMWALHLPHLRHLYLDTRTDHLEDDLMDWPCQDMEVFYAFLSRLTGLREFSIYDGGDRFDGEALLEVIALPSLQRLEYLDISDIADHVPVAVIEKLEPGDGNRTPVLLPHLKTLILNDCEPTNGLIARMLLARHTYRYPLRHSNFHCTRGQFVPGPYGRWCYENPWLDTDLAVFELLKQAGWSIGCNVEDRRRETIDFAHAQISRMQS</sequence>
<evidence type="ECO:0000313" key="3">
    <source>
        <dbReference type="Proteomes" id="UP000007431"/>
    </source>
</evidence>
<dbReference type="SUPFAM" id="SSF81383">
    <property type="entry name" value="F-box domain"/>
    <property type="match status" value="1"/>
</dbReference>
<dbReference type="SUPFAM" id="SSF52047">
    <property type="entry name" value="RNI-like"/>
    <property type="match status" value="1"/>
</dbReference>
<organism evidence="3">
    <name type="scientific">Schizophyllum commune (strain H4-8 / FGSC 9210)</name>
    <name type="common">Split gill fungus</name>
    <dbReference type="NCBI Taxonomy" id="578458"/>
    <lineage>
        <taxon>Eukaryota</taxon>
        <taxon>Fungi</taxon>
        <taxon>Dikarya</taxon>
        <taxon>Basidiomycota</taxon>
        <taxon>Agaricomycotina</taxon>
        <taxon>Agaricomycetes</taxon>
        <taxon>Agaricomycetidae</taxon>
        <taxon>Agaricales</taxon>
        <taxon>Schizophyllaceae</taxon>
        <taxon>Schizophyllum</taxon>
    </lineage>
</organism>
<keyword evidence="3" id="KW-1185">Reference proteome</keyword>
<dbReference type="HOGENOM" id="CLU_031653_0_0_1"/>
<proteinExistence type="predicted"/>
<dbReference type="Gene3D" id="1.20.1280.50">
    <property type="match status" value="1"/>
</dbReference>
<dbReference type="EMBL" id="GL377304">
    <property type="protein sequence ID" value="EFI99111.1"/>
    <property type="molecule type" value="Genomic_DNA"/>
</dbReference>
<evidence type="ECO:0000313" key="2">
    <source>
        <dbReference type="EMBL" id="EFI99111.1"/>
    </source>
</evidence>
<dbReference type="Proteomes" id="UP000007431">
    <property type="component" value="Unassembled WGS sequence"/>
</dbReference>
<accession>D8PXP0</accession>
<name>D8PXP0_SCHCM</name>
<dbReference type="InterPro" id="IPR032675">
    <property type="entry name" value="LRR_dom_sf"/>
</dbReference>
<feature type="domain" description="F-box" evidence="1">
    <location>
        <begin position="85"/>
        <end position="147"/>
    </location>
</feature>
<dbReference type="InterPro" id="IPR001810">
    <property type="entry name" value="F-box_dom"/>
</dbReference>
<dbReference type="AlphaFoldDB" id="D8PXP0"/>